<dbReference type="AlphaFoldDB" id="X6NLE4"/>
<keyword evidence="3" id="KW-1185">Reference proteome</keyword>
<dbReference type="Proteomes" id="UP000023152">
    <property type="component" value="Unassembled WGS sequence"/>
</dbReference>
<feature type="region of interest" description="Disordered" evidence="1">
    <location>
        <begin position="158"/>
        <end position="228"/>
    </location>
</feature>
<organism evidence="2 3">
    <name type="scientific">Reticulomyxa filosa</name>
    <dbReference type="NCBI Taxonomy" id="46433"/>
    <lineage>
        <taxon>Eukaryota</taxon>
        <taxon>Sar</taxon>
        <taxon>Rhizaria</taxon>
        <taxon>Retaria</taxon>
        <taxon>Foraminifera</taxon>
        <taxon>Monothalamids</taxon>
        <taxon>Reticulomyxidae</taxon>
        <taxon>Reticulomyxa</taxon>
    </lineage>
</organism>
<name>X6NLE4_RETFI</name>
<sequence>KKKKKKKKKKEEKRLTNDIMLDTTVGRQGNDNDNEEEEEKQNKSNHSTLNAWGGLCAPPVLKLSYEDLSPETLSSQSPFGACPIVTLPHSQSQWMGPLIPSPIVNGGGGGGGGGGGPLPFDPATANGLYHPMSHGNFPHPPLPYSNMPTNIFQIGTRIDDEDDDDEDDDDEDDDNGDAKKGKSRKSGNNHGNNAGSNDDNDDDDDDDDEGEGGDNINVIGSGGPHAMASERKQDMKNNYLGSSLKIVYETPEQIASILAWIDFRATNRKDGHHVMIFDGNEYYMNNKRSLTKSNSNNVLAEKLKQNGGNDTQMLIQDPSHSKEELQIYSHYYACKRMNDSDIKCKAKIIVRAGGNYESCVLSPNPPFNKGISRIMLKGTHNHTPMKNTYNICREKKKKSKQSIALLTLFSI</sequence>
<gene>
    <name evidence="2" type="ORF">RFI_10020</name>
</gene>
<feature type="region of interest" description="Disordered" evidence="1">
    <location>
        <begin position="1"/>
        <end position="50"/>
    </location>
</feature>
<feature type="non-terminal residue" evidence="2">
    <location>
        <position position="1"/>
    </location>
</feature>
<dbReference type="EMBL" id="ASPP01007453">
    <property type="protein sequence ID" value="ETO27115.1"/>
    <property type="molecule type" value="Genomic_DNA"/>
</dbReference>
<dbReference type="PANTHER" id="PTHR35711">
    <property type="entry name" value="EXPRESSED PROTEIN"/>
    <property type="match status" value="1"/>
</dbReference>
<evidence type="ECO:0000313" key="3">
    <source>
        <dbReference type="Proteomes" id="UP000023152"/>
    </source>
</evidence>
<feature type="compositionally biased region" description="Acidic residues" evidence="1">
    <location>
        <begin position="159"/>
        <end position="175"/>
    </location>
</feature>
<reference evidence="2 3" key="1">
    <citation type="journal article" date="2013" name="Curr. Biol.">
        <title>The Genome of the Foraminiferan Reticulomyxa filosa.</title>
        <authorList>
            <person name="Glockner G."/>
            <person name="Hulsmann N."/>
            <person name="Schleicher M."/>
            <person name="Noegel A.A."/>
            <person name="Eichinger L."/>
            <person name="Gallinger C."/>
            <person name="Pawlowski J."/>
            <person name="Sierra R."/>
            <person name="Euteneuer U."/>
            <person name="Pillet L."/>
            <person name="Moustafa A."/>
            <person name="Platzer M."/>
            <person name="Groth M."/>
            <person name="Szafranski K."/>
            <person name="Schliwa M."/>
        </authorList>
    </citation>
    <scope>NUCLEOTIDE SEQUENCE [LARGE SCALE GENOMIC DNA]</scope>
</reference>
<dbReference type="PANTHER" id="PTHR35711:SF1">
    <property type="entry name" value="ECTODERMAL, ISOFORM F"/>
    <property type="match status" value="1"/>
</dbReference>
<feature type="compositionally biased region" description="Acidic residues" evidence="1">
    <location>
        <begin position="198"/>
        <end position="212"/>
    </location>
</feature>
<feature type="compositionally biased region" description="Basic residues" evidence="1">
    <location>
        <begin position="1"/>
        <end position="11"/>
    </location>
</feature>
<protein>
    <submittedName>
        <fullName evidence="2">Uncharacterized protein</fullName>
    </submittedName>
</protein>
<evidence type="ECO:0000256" key="1">
    <source>
        <dbReference type="SAM" id="MobiDB-lite"/>
    </source>
</evidence>
<comment type="caution">
    <text evidence="2">The sequence shown here is derived from an EMBL/GenBank/DDBJ whole genome shotgun (WGS) entry which is preliminary data.</text>
</comment>
<evidence type="ECO:0000313" key="2">
    <source>
        <dbReference type="EMBL" id="ETO27115.1"/>
    </source>
</evidence>
<accession>X6NLE4</accession>
<proteinExistence type="predicted"/>
<feature type="compositionally biased region" description="Low complexity" evidence="1">
    <location>
        <begin position="188"/>
        <end position="197"/>
    </location>
</feature>